<proteinExistence type="predicted"/>
<dbReference type="InterPro" id="IPR003593">
    <property type="entry name" value="AAA+_ATPase"/>
</dbReference>
<keyword evidence="1" id="KW-0547">Nucleotide-binding</keyword>
<dbReference type="GO" id="GO:0005524">
    <property type="term" value="F:ATP binding"/>
    <property type="evidence" value="ECO:0007669"/>
    <property type="project" value="UniProtKB-KW"/>
</dbReference>
<name>A0A0G4ISG5_PLABS</name>
<dbReference type="InterPro" id="IPR041569">
    <property type="entry name" value="AAA_lid_3"/>
</dbReference>
<dbReference type="Pfam" id="PF00004">
    <property type="entry name" value="AAA"/>
    <property type="match status" value="2"/>
</dbReference>
<dbReference type="Pfam" id="PF17862">
    <property type="entry name" value="AAA_lid_3"/>
    <property type="match status" value="2"/>
</dbReference>
<keyword evidence="3" id="KW-0175">Coiled coil</keyword>
<dbReference type="EMBL" id="OVEO01000003">
    <property type="protein sequence ID" value="SPQ95246.1"/>
    <property type="molecule type" value="Genomic_DNA"/>
</dbReference>
<dbReference type="CDD" id="cd19481">
    <property type="entry name" value="RecA-like_protease"/>
    <property type="match status" value="1"/>
</dbReference>
<feature type="domain" description="AAA+ ATPase" evidence="4">
    <location>
        <begin position="468"/>
        <end position="608"/>
    </location>
</feature>
<evidence type="ECO:0000259" key="4">
    <source>
        <dbReference type="SMART" id="SM00382"/>
    </source>
</evidence>
<dbReference type="PANTHER" id="PTHR23077:SF171">
    <property type="entry name" value="NUCLEAR VALOSIN-CONTAINING PROTEIN-LIKE"/>
    <property type="match status" value="1"/>
</dbReference>
<evidence type="ECO:0000256" key="1">
    <source>
        <dbReference type="ARBA" id="ARBA00022741"/>
    </source>
</evidence>
<organism evidence="5 7">
    <name type="scientific">Plasmodiophora brassicae</name>
    <name type="common">Clubroot disease agent</name>
    <dbReference type="NCBI Taxonomy" id="37360"/>
    <lineage>
        <taxon>Eukaryota</taxon>
        <taxon>Sar</taxon>
        <taxon>Rhizaria</taxon>
        <taxon>Endomyxa</taxon>
        <taxon>Phytomyxea</taxon>
        <taxon>Plasmodiophorida</taxon>
        <taxon>Plasmodiophoridae</taxon>
        <taxon>Plasmodiophora</taxon>
    </lineage>
</organism>
<dbReference type="PANTHER" id="PTHR23077">
    <property type="entry name" value="AAA-FAMILY ATPASE"/>
    <property type="match status" value="1"/>
</dbReference>
<feature type="domain" description="AAA+ ATPase" evidence="4">
    <location>
        <begin position="219"/>
        <end position="350"/>
    </location>
</feature>
<evidence type="ECO:0000313" key="8">
    <source>
        <dbReference type="Proteomes" id="UP000290189"/>
    </source>
</evidence>
<dbReference type="GO" id="GO:0016887">
    <property type="term" value="F:ATP hydrolysis activity"/>
    <property type="evidence" value="ECO:0007669"/>
    <property type="project" value="InterPro"/>
</dbReference>
<reference evidence="5 7" key="1">
    <citation type="submission" date="2015-02" db="EMBL/GenBank/DDBJ databases">
        <authorList>
            <person name="Chooi Y.-H."/>
        </authorList>
    </citation>
    <scope>NUCLEOTIDE SEQUENCE [LARGE SCALE GENOMIC DNA]</scope>
    <source>
        <strain evidence="5">E3</strain>
    </source>
</reference>
<dbReference type="InterPro" id="IPR003960">
    <property type="entry name" value="ATPase_AAA_CS"/>
</dbReference>
<evidence type="ECO:0000313" key="7">
    <source>
        <dbReference type="Proteomes" id="UP000039324"/>
    </source>
</evidence>
<geneLocation type="mitochondrion" evidence="6"/>
<keyword evidence="6" id="KW-0496">Mitochondrion</keyword>
<dbReference type="SMART" id="SM00382">
    <property type="entry name" value="AAA"/>
    <property type="match status" value="2"/>
</dbReference>
<dbReference type="Proteomes" id="UP000039324">
    <property type="component" value="Unassembled WGS sequence"/>
</dbReference>
<dbReference type="PROSITE" id="PS00674">
    <property type="entry name" value="AAA"/>
    <property type="match status" value="1"/>
</dbReference>
<keyword evidence="7" id="KW-1185">Reference proteome</keyword>
<dbReference type="InterPro" id="IPR027417">
    <property type="entry name" value="P-loop_NTPase"/>
</dbReference>
<dbReference type="Gene3D" id="3.40.50.300">
    <property type="entry name" value="P-loop containing nucleotide triphosphate hydrolases"/>
    <property type="match status" value="2"/>
</dbReference>
<dbReference type="InterPro" id="IPR050168">
    <property type="entry name" value="AAA_ATPase_domain"/>
</dbReference>
<dbReference type="FunFam" id="3.40.50.300:FF:001025">
    <property type="entry name" value="ATPase family, AAA domain-containing 2B"/>
    <property type="match status" value="1"/>
</dbReference>
<dbReference type="Gene3D" id="1.10.8.60">
    <property type="match status" value="2"/>
</dbReference>
<evidence type="ECO:0000256" key="2">
    <source>
        <dbReference type="ARBA" id="ARBA00022840"/>
    </source>
</evidence>
<sequence>MASGALPCVAVVAGDHDDVVSVGAILVPASMFANGKMALGAAVEFTTEAGRRMLGPAHPIPLSSTTSPVDEVIVLSSVPSPGHHCLPGRNAQRMPGVLRALPRLSAAFHVDVVIPDHEFELLSASILRSALHRQDVVVEPGSTLSLVLWRGRPPVPCRIQSCKPSASPVILTSSTNIVLCREPPVMHPIQTGAVFERVEALGDAFPRLVSLLSLDPRWRPRGVIVHGPSGSGKTLLVDSALCQLGQTQVARLDGRALSAMATPGAAERALVSVFDHVGLDGVIVIDAIDAIGGRDRDRRRLLGQLLVCMDQGATASGSIVIGVAANVDSLDLALRRPGRFDYEIGVTAGDVAQRSAVLSLYLPKVGADAIEMCASKAVGYTGSDLRQVAQEASLVALSDGRTQVCNDDLNGALHRIPASSSRKEFAVPVKPAKWDDIGGLDRVKTTLRTIIEGPMLYPEVYSHMGIDRPRGILLYGPPGCAKTTLARALVGSTSDQWSILLLDPARVYSAFVGEAERCIRDVFRRARDNAPCMIILDEIDAIVTNRASASDGNNVQRRVLSTLLNEMDGVGSASQILVVATTNRPKMLDDALLRPGRFDQIVFVPEPDALGRRAIVEVHTRGMPLAPDVDLEAVSCELLKGYTGAEIESVCREAAINALRRDLDSKSVQMGDLHAAISRVHPGLSETLRQSYSEFHKSRAR</sequence>
<dbReference type="EMBL" id="CDSF01000083">
    <property type="protein sequence ID" value="CEO98185.1"/>
    <property type="molecule type" value="Genomic_DNA"/>
</dbReference>
<evidence type="ECO:0000256" key="3">
    <source>
        <dbReference type="ARBA" id="ARBA00023054"/>
    </source>
</evidence>
<evidence type="ECO:0000313" key="5">
    <source>
        <dbReference type="EMBL" id="CEO98185.1"/>
    </source>
</evidence>
<keyword evidence="2" id="KW-0067">ATP-binding</keyword>
<dbReference type="OrthoDB" id="5421at2759"/>
<dbReference type="STRING" id="37360.A0A0G4ISG5"/>
<dbReference type="SUPFAM" id="SSF52540">
    <property type="entry name" value="P-loop containing nucleoside triphosphate hydrolases"/>
    <property type="match status" value="2"/>
</dbReference>
<protein>
    <recommendedName>
        <fullName evidence="4">AAA+ ATPase domain-containing protein</fullName>
    </recommendedName>
</protein>
<dbReference type="AlphaFoldDB" id="A0A0G4ISG5"/>
<dbReference type="OMA" id="IETHTHK"/>
<reference evidence="6 8" key="2">
    <citation type="submission" date="2018-03" db="EMBL/GenBank/DDBJ databases">
        <authorList>
            <person name="Fogelqvist J."/>
        </authorList>
    </citation>
    <scope>NUCLEOTIDE SEQUENCE [LARGE SCALE GENOMIC DNA]</scope>
</reference>
<gene>
    <name evidence="5" type="ORF">PBRA_006299</name>
    <name evidence="6" type="ORF">PLBR_LOCUS2461</name>
</gene>
<dbReference type="Proteomes" id="UP000290189">
    <property type="component" value="Unassembled WGS sequence"/>
</dbReference>
<evidence type="ECO:0000313" key="6">
    <source>
        <dbReference type="EMBL" id="SPQ95246.1"/>
    </source>
</evidence>
<accession>A0A0G4ISG5</accession>
<dbReference type="InterPro" id="IPR003959">
    <property type="entry name" value="ATPase_AAA_core"/>
</dbReference>